<dbReference type="RefSeq" id="WP_068960429.1">
    <property type="nucleotide sequence ID" value="NZ_CAJTAP010000005.1"/>
</dbReference>
<proteinExistence type="inferred from homology"/>
<feature type="domain" description="Tyr recombinase" evidence="4">
    <location>
        <begin position="222"/>
        <end position="378"/>
    </location>
</feature>
<sequence length="378" mass="44428">MLHDSYFTLAFFVRKNRPLRNGELPIFARITVSGQQSELYIGRSVAPELWDQKRNVATGRAKKELELNKYLENIRTRFNEIHNMLLRENKLVNPKVLRDHYLGTVEKPKMLCDVFREVNKQRKEEFERGDICAATLGRWERCVTYLEEFMELTQNTKDIPIKEVSRGFIQDFEHFLRMTKQTANNTTVRYLRYLKNVMQYAMAHKWVSEDPFVGKRFKRTVAEREFLTEPELQAMMNVDLHEFPRLETVRDTFVFCCFTGLAFIDISSLKRSDIYVDADGNKWIRKHREKTGELSTIPLLEIPQKIMEKYADHPKVVADDVVIPVFSNQRTNSYLKEIASLAKIKKHLTSHIARHTFATMSLANHVPIVHLTFEKGPR</sequence>
<dbReference type="InterPro" id="IPR050090">
    <property type="entry name" value="Tyrosine_recombinase_XerCD"/>
</dbReference>
<evidence type="ECO:0000256" key="3">
    <source>
        <dbReference type="ARBA" id="ARBA00023172"/>
    </source>
</evidence>
<dbReference type="Proteomes" id="UP000186351">
    <property type="component" value="Chromosome"/>
</dbReference>
<dbReference type="PANTHER" id="PTHR30349">
    <property type="entry name" value="PHAGE INTEGRASE-RELATED"/>
    <property type="match status" value="1"/>
</dbReference>
<dbReference type="OrthoDB" id="1493636at2"/>
<keyword evidence="2" id="KW-0238">DNA-binding</keyword>
<dbReference type="InterPro" id="IPR010998">
    <property type="entry name" value="Integrase_recombinase_N"/>
</dbReference>
<dbReference type="Pfam" id="PF13102">
    <property type="entry name" value="Phage_int_SAM_5"/>
    <property type="match status" value="1"/>
</dbReference>
<dbReference type="InterPro" id="IPR013762">
    <property type="entry name" value="Integrase-like_cat_sf"/>
</dbReference>
<dbReference type="SUPFAM" id="SSF56349">
    <property type="entry name" value="DNA breaking-rejoining enzymes"/>
    <property type="match status" value="1"/>
</dbReference>
<dbReference type="PROSITE" id="PS51898">
    <property type="entry name" value="TYR_RECOMBINASE"/>
    <property type="match status" value="1"/>
</dbReference>
<dbReference type="EMBL" id="CP015402">
    <property type="protein sequence ID" value="ANU63071.1"/>
    <property type="molecule type" value="Genomic_DNA"/>
</dbReference>
<dbReference type="PANTHER" id="PTHR30349:SF64">
    <property type="entry name" value="PROPHAGE INTEGRASE INTD-RELATED"/>
    <property type="match status" value="1"/>
</dbReference>
<dbReference type="GO" id="GO:0015074">
    <property type="term" value="P:DNA integration"/>
    <property type="evidence" value="ECO:0007669"/>
    <property type="project" value="InterPro"/>
</dbReference>
<dbReference type="GO" id="GO:0003677">
    <property type="term" value="F:DNA binding"/>
    <property type="evidence" value="ECO:0007669"/>
    <property type="project" value="UniProtKB-KW"/>
</dbReference>
<accession>A0A1B1S8F4</accession>
<dbReference type="Gene3D" id="1.10.443.10">
    <property type="entry name" value="Intergrase catalytic core"/>
    <property type="match status" value="1"/>
</dbReference>
<dbReference type="InterPro" id="IPR025269">
    <property type="entry name" value="SAM-like_dom"/>
</dbReference>
<organism evidence="5 6">
    <name type="scientific">Muribaculum intestinale</name>
    <dbReference type="NCBI Taxonomy" id="1796646"/>
    <lineage>
        <taxon>Bacteria</taxon>
        <taxon>Pseudomonadati</taxon>
        <taxon>Bacteroidota</taxon>
        <taxon>Bacteroidia</taxon>
        <taxon>Bacteroidales</taxon>
        <taxon>Muribaculaceae</taxon>
        <taxon>Muribaculum</taxon>
    </lineage>
</organism>
<keyword evidence="3" id="KW-0233">DNA recombination</keyword>
<evidence type="ECO:0000313" key="6">
    <source>
        <dbReference type="Proteomes" id="UP000186351"/>
    </source>
</evidence>
<dbReference type="AlphaFoldDB" id="A0A1B1S8F4"/>
<evidence type="ECO:0000256" key="2">
    <source>
        <dbReference type="ARBA" id="ARBA00023125"/>
    </source>
</evidence>
<dbReference type="InterPro" id="IPR011010">
    <property type="entry name" value="DNA_brk_join_enz"/>
</dbReference>
<dbReference type="InterPro" id="IPR035386">
    <property type="entry name" value="Arm-DNA-bind_5"/>
</dbReference>
<keyword evidence="6" id="KW-1185">Reference proteome</keyword>
<dbReference type="Pfam" id="PF00589">
    <property type="entry name" value="Phage_integrase"/>
    <property type="match status" value="1"/>
</dbReference>
<dbReference type="CDD" id="cd01185">
    <property type="entry name" value="INTN1_C_like"/>
    <property type="match status" value="1"/>
</dbReference>
<evidence type="ECO:0000256" key="1">
    <source>
        <dbReference type="ARBA" id="ARBA00008857"/>
    </source>
</evidence>
<gene>
    <name evidence="5" type="ORF">A4V02_04640</name>
</gene>
<dbReference type="GO" id="GO:0006310">
    <property type="term" value="P:DNA recombination"/>
    <property type="evidence" value="ECO:0007669"/>
    <property type="project" value="UniProtKB-KW"/>
</dbReference>
<dbReference type="InterPro" id="IPR002104">
    <property type="entry name" value="Integrase_catalytic"/>
</dbReference>
<dbReference type="STRING" id="1796646.A4V02_04640"/>
<dbReference type="Gene3D" id="1.10.150.130">
    <property type="match status" value="1"/>
</dbReference>
<dbReference type="Pfam" id="PF17293">
    <property type="entry name" value="Arm-DNA-bind_5"/>
    <property type="match status" value="1"/>
</dbReference>
<comment type="similarity">
    <text evidence="1">Belongs to the 'phage' integrase family.</text>
</comment>
<dbReference type="GeneID" id="65536134"/>
<accession>A0A1Z2XK82</accession>
<name>A0A1B1S8F4_9BACT</name>
<protein>
    <recommendedName>
        <fullName evidence="4">Tyr recombinase domain-containing protein</fullName>
    </recommendedName>
</protein>
<evidence type="ECO:0000259" key="4">
    <source>
        <dbReference type="PROSITE" id="PS51898"/>
    </source>
</evidence>
<evidence type="ECO:0000313" key="5">
    <source>
        <dbReference type="EMBL" id="ANU63071.1"/>
    </source>
</evidence>
<dbReference type="KEGG" id="pary:A4V02_04640"/>
<reference evidence="6" key="1">
    <citation type="submission" date="2016-04" db="EMBL/GenBank/DDBJ databases">
        <title>Complete Genome Sequences of Twelve Strains of a Stable Defined Moderately Diverse Mouse Microbiota 2 (sDMDMm2).</title>
        <authorList>
            <person name="Uchimura Y."/>
            <person name="Wyss M."/>
            <person name="Brugiroux S."/>
            <person name="Limenitakis J.P."/>
            <person name="Stecher B."/>
            <person name="McCoy K.D."/>
            <person name="Macpherson A.J."/>
        </authorList>
    </citation>
    <scope>NUCLEOTIDE SEQUENCE [LARGE SCALE GENOMIC DNA]</scope>
    <source>
        <strain evidence="6">YL27</strain>
    </source>
</reference>